<gene>
    <name evidence="1" type="ORF">ICL16_32880</name>
</gene>
<keyword evidence="2" id="KW-1185">Reference proteome</keyword>
<comment type="caution">
    <text evidence="1">The sequence shown here is derived from an EMBL/GenBank/DDBJ whole genome shotgun (WGS) entry which is preliminary data.</text>
</comment>
<dbReference type="RefSeq" id="WP_190835775.1">
    <property type="nucleotide sequence ID" value="NZ_CAWPPI010000098.1"/>
</dbReference>
<protein>
    <submittedName>
        <fullName evidence="1">Uncharacterized protein</fullName>
    </submittedName>
</protein>
<name>A0A8J6XR15_9CYAN</name>
<dbReference type="Proteomes" id="UP000629098">
    <property type="component" value="Unassembled WGS sequence"/>
</dbReference>
<proteinExistence type="predicted"/>
<reference evidence="1" key="1">
    <citation type="submission" date="2020-09" db="EMBL/GenBank/DDBJ databases">
        <title>Iningainema tapete sp. nov. (Scytonemataceae, Cyanobacteria) from greenhouses in central Florida (USA) produces two types of nodularin with biosynthetic potential for microcystin-LR and anabaenopeptins.</title>
        <authorList>
            <person name="Berthold D.E."/>
            <person name="Lefler F.W."/>
            <person name="Huang I.-S."/>
            <person name="Abdulla H."/>
            <person name="Zimba P.V."/>
            <person name="Laughinghouse H.D. IV."/>
        </authorList>
    </citation>
    <scope>NUCLEOTIDE SEQUENCE</scope>
    <source>
        <strain evidence="1">BLCCT55</strain>
    </source>
</reference>
<evidence type="ECO:0000313" key="2">
    <source>
        <dbReference type="Proteomes" id="UP000629098"/>
    </source>
</evidence>
<accession>A0A8J6XR15</accession>
<dbReference type="AlphaFoldDB" id="A0A8J6XR15"/>
<dbReference type="EMBL" id="JACXAE010000098">
    <property type="protein sequence ID" value="MBD2776719.1"/>
    <property type="molecule type" value="Genomic_DNA"/>
</dbReference>
<evidence type="ECO:0000313" key="1">
    <source>
        <dbReference type="EMBL" id="MBD2776719.1"/>
    </source>
</evidence>
<sequence>MPKHIQKFLTPQQMRFPLAGLLLILGIFAVDRAKPVVSNQIDFMRAATTNNAGEQVKTYTWIERNSADEKAERLRSALGSEATQNTFKQVRLRKAIAKSVPNVELQRVATNQVQAYTWLQRNSLDSTATNTLITQNQVSARQATPAAKFNFPSRNGVYLYGQTQKPGQFGRDYIIFEKQQNNIIGALYSPSSELNCFKGTLNSSGQLAMNVAGFAGDVSPIRVATKNTLPVVNNIDQPVDYTHAVRLQEYNQINSIPANDRNVLQQCKQVPNN</sequence>
<organism evidence="1 2">
    <name type="scientific">Iningainema tapete BLCC-T55</name>
    <dbReference type="NCBI Taxonomy" id="2748662"/>
    <lineage>
        <taxon>Bacteria</taxon>
        <taxon>Bacillati</taxon>
        <taxon>Cyanobacteriota</taxon>
        <taxon>Cyanophyceae</taxon>
        <taxon>Nostocales</taxon>
        <taxon>Scytonemataceae</taxon>
        <taxon>Iningainema tapete</taxon>
    </lineage>
</organism>